<feature type="region of interest" description="Disordered" evidence="9">
    <location>
        <begin position="1"/>
        <end position="33"/>
    </location>
</feature>
<evidence type="ECO:0000256" key="5">
    <source>
        <dbReference type="ARBA" id="ARBA00022777"/>
    </source>
</evidence>
<dbReference type="InterPro" id="IPR017441">
    <property type="entry name" value="Protein_kinase_ATP_BS"/>
</dbReference>
<sequence>MGNRDTKPQGGGSSSPEREQEAQGKGNSILSKLRRRSTAAELYGEAGPGPSDVGQRLRALKLPRKSVGLRFSEANIRRYYELNLRLLGRGTFGIVLTGRHRALGTDFAVKVVQKTKYKSVDTKAMFYREVDCLRTLNHRHIVRYYDFFEDANYCYAILELCRGGDFLARLKNMSVVTEAHAVKYVKQMLSAIQHCHEKGIMHRDLKADNFLFLADDDKSPLILIDFGLASRFVLGTRQNVICGSPRYIAPEVYQHDYDERCDLWSLGVIVYAMLYGTHPFGVDARSTFHDIRAQAFVQGLLQHDPEKRLSVAQAMRHPWLLAPRAELEAYEIHPEIRFLAHKTAAEGRLPPTDDGVRKQLEELTHLQTVTSERVRESQDGIDLEGKSYFATRHLR</sequence>
<keyword evidence="4 7" id="KW-0547">Nucleotide-binding</keyword>
<accession>A0A2A9MDI6</accession>
<dbReference type="InterPro" id="IPR000719">
    <property type="entry name" value="Prot_kinase_dom"/>
</dbReference>
<dbReference type="GO" id="GO:0004674">
    <property type="term" value="F:protein serine/threonine kinase activity"/>
    <property type="evidence" value="ECO:0007669"/>
    <property type="project" value="UniProtKB-KW"/>
</dbReference>
<dbReference type="RefSeq" id="XP_029217459.1">
    <property type="nucleotide sequence ID" value="XM_029366028.1"/>
</dbReference>
<keyword evidence="5 11" id="KW-0418">Kinase</keyword>
<comment type="subunit">
    <text evidence="1">Monomer.</text>
</comment>
<dbReference type="OrthoDB" id="328513at2759"/>
<keyword evidence="3" id="KW-0808">Transferase</keyword>
<keyword evidence="6 7" id="KW-0067">ATP-binding</keyword>
<dbReference type="STRING" id="94643.A0A2A9MDI6"/>
<keyword evidence="12" id="KW-1185">Reference proteome</keyword>
<dbReference type="InterPro" id="IPR008271">
    <property type="entry name" value="Ser/Thr_kinase_AS"/>
</dbReference>
<dbReference type="KEGG" id="bbes:BESB_076670"/>
<dbReference type="Pfam" id="PF00069">
    <property type="entry name" value="Pkinase"/>
    <property type="match status" value="1"/>
</dbReference>
<reference evidence="11 12" key="1">
    <citation type="submission" date="2017-09" db="EMBL/GenBank/DDBJ databases">
        <title>Genome sequencing of Besnoitia besnoiti strain Bb-Ger1.</title>
        <authorList>
            <person name="Schares G."/>
            <person name="Venepally P."/>
            <person name="Lorenzi H.A."/>
        </authorList>
    </citation>
    <scope>NUCLEOTIDE SEQUENCE [LARGE SCALE GENOMIC DNA]</scope>
    <source>
        <strain evidence="11 12">Bb-Ger1</strain>
    </source>
</reference>
<evidence type="ECO:0000256" key="7">
    <source>
        <dbReference type="PROSITE-ProRule" id="PRU10141"/>
    </source>
</evidence>
<dbReference type="FunFam" id="3.30.200.20:FF:000042">
    <property type="entry name" value="Aurora kinase A"/>
    <property type="match status" value="1"/>
</dbReference>
<comment type="similarity">
    <text evidence="8">Belongs to the protein kinase superfamily.</text>
</comment>
<dbReference type="GeneID" id="40312593"/>
<dbReference type="Proteomes" id="UP000224006">
    <property type="component" value="Chromosome VII"/>
</dbReference>
<evidence type="ECO:0000256" key="4">
    <source>
        <dbReference type="ARBA" id="ARBA00022741"/>
    </source>
</evidence>
<dbReference type="SUPFAM" id="SSF56112">
    <property type="entry name" value="Protein kinase-like (PK-like)"/>
    <property type="match status" value="1"/>
</dbReference>
<dbReference type="PANTHER" id="PTHR24349">
    <property type="entry name" value="SERINE/THREONINE-PROTEIN KINASE"/>
    <property type="match status" value="1"/>
</dbReference>
<evidence type="ECO:0000256" key="1">
    <source>
        <dbReference type="ARBA" id="ARBA00011245"/>
    </source>
</evidence>
<dbReference type="PROSITE" id="PS00107">
    <property type="entry name" value="PROTEIN_KINASE_ATP"/>
    <property type="match status" value="1"/>
</dbReference>
<dbReference type="InterPro" id="IPR011009">
    <property type="entry name" value="Kinase-like_dom_sf"/>
</dbReference>
<dbReference type="FunFam" id="1.10.510.10:FF:000571">
    <property type="entry name" value="Maternal embryonic leucine zipper kinase"/>
    <property type="match status" value="1"/>
</dbReference>
<evidence type="ECO:0000256" key="8">
    <source>
        <dbReference type="RuleBase" id="RU000304"/>
    </source>
</evidence>
<dbReference type="GO" id="GO:0005524">
    <property type="term" value="F:ATP binding"/>
    <property type="evidence" value="ECO:0007669"/>
    <property type="project" value="UniProtKB-UniRule"/>
</dbReference>
<evidence type="ECO:0000256" key="6">
    <source>
        <dbReference type="ARBA" id="ARBA00022840"/>
    </source>
</evidence>
<dbReference type="InterPro" id="IPR050205">
    <property type="entry name" value="CDPK_Ser/Thr_kinases"/>
</dbReference>
<evidence type="ECO:0000259" key="10">
    <source>
        <dbReference type="PROSITE" id="PS50011"/>
    </source>
</evidence>
<dbReference type="VEuPathDB" id="ToxoDB:BESB_076670"/>
<keyword evidence="2 8" id="KW-0723">Serine/threonine-protein kinase</keyword>
<dbReference type="SMART" id="SM00220">
    <property type="entry name" value="S_TKc"/>
    <property type="match status" value="1"/>
</dbReference>
<feature type="domain" description="Protein kinase" evidence="10">
    <location>
        <begin position="81"/>
        <end position="320"/>
    </location>
</feature>
<dbReference type="AlphaFoldDB" id="A0A2A9MDI6"/>
<dbReference type="Gene3D" id="1.10.510.10">
    <property type="entry name" value="Transferase(Phosphotransferase) domain 1"/>
    <property type="match status" value="1"/>
</dbReference>
<evidence type="ECO:0000313" key="12">
    <source>
        <dbReference type="Proteomes" id="UP000224006"/>
    </source>
</evidence>
<name>A0A2A9MDI6_BESBE</name>
<evidence type="ECO:0000256" key="2">
    <source>
        <dbReference type="ARBA" id="ARBA00022527"/>
    </source>
</evidence>
<evidence type="ECO:0000313" key="11">
    <source>
        <dbReference type="EMBL" id="PFH33450.1"/>
    </source>
</evidence>
<gene>
    <name evidence="11" type="ORF">BESB_076670</name>
</gene>
<proteinExistence type="inferred from homology"/>
<evidence type="ECO:0000256" key="3">
    <source>
        <dbReference type="ARBA" id="ARBA00022679"/>
    </source>
</evidence>
<protein>
    <submittedName>
        <fullName evidence="11">ULK kinase</fullName>
    </submittedName>
</protein>
<evidence type="ECO:0000256" key="9">
    <source>
        <dbReference type="SAM" id="MobiDB-lite"/>
    </source>
</evidence>
<dbReference type="PROSITE" id="PS50011">
    <property type="entry name" value="PROTEIN_KINASE_DOM"/>
    <property type="match status" value="1"/>
</dbReference>
<comment type="caution">
    <text evidence="11">The sequence shown here is derived from an EMBL/GenBank/DDBJ whole genome shotgun (WGS) entry which is preliminary data.</text>
</comment>
<dbReference type="PROSITE" id="PS00108">
    <property type="entry name" value="PROTEIN_KINASE_ST"/>
    <property type="match status" value="1"/>
</dbReference>
<organism evidence="11 12">
    <name type="scientific">Besnoitia besnoiti</name>
    <name type="common">Apicomplexan protozoan</name>
    <dbReference type="NCBI Taxonomy" id="94643"/>
    <lineage>
        <taxon>Eukaryota</taxon>
        <taxon>Sar</taxon>
        <taxon>Alveolata</taxon>
        <taxon>Apicomplexa</taxon>
        <taxon>Conoidasida</taxon>
        <taxon>Coccidia</taxon>
        <taxon>Eucoccidiorida</taxon>
        <taxon>Eimeriorina</taxon>
        <taxon>Sarcocystidae</taxon>
        <taxon>Besnoitia</taxon>
    </lineage>
</organism>
<dbReference type="EMBL" id="NWUJ01000008">
    <property type="protein sequence ID" value="PFH33450.1"/>
    <property type="molecule type" value="Genomic_DNA"/>
</dbReference>
<feature type="binding site" evidence="7">
    <location>
        <position position="110"/>
    </location>
    <ligand>
        <name>ATP</name>
        <dbReference type="ChEBI" id="CHEBI:30616"/>
    </ligand>
</feature>